<keyword evidence="3" id="KW-1185">Reference proteome</keyword>
<keyword evidence="1" id="KW-0812">Transmembrane</keyword>
<proteinExistence type="predicted"/>
<organism evidence="2 3">
    <name type="scientific">Ambrosia artemisiifolia</name>
    <name type="common">Common ragweed</name>
    <dbReference type="NCBI Taxonomy" id="4212"/>
    <lineage>
        <taxon>Eukaryota</taxon>
        <taxon>Viridiplantae</taxon>
        <taxon>Streptophyta</taxon>
        <taxon>Embryophyta</taxon>
        <taxon>Tracheophyta</taxon>
        <taxon>Spermatophyta</taxon>
        <taxon>Magnoliopsida</taxon>
        <taxon>eudicotyledons</taxon>
        <taxon>Gunneridae</taxon>
        <taxon>Pentapetalae</taxon>
        <taxon>asterids</taxon>
        <taxon>campanulids</taxon>
        <taxon>Asterales</taxon>
        <taxon>Asteraceae</taxon>
        <taxon>Asteroideae</taxon>
        <taxon>Heliantheae alliance</taxon>
        <taxon>Heliantheae</taxon>
        <taxon>Ambrosia</taxon>
    </lineage>
</organism>
<feature type="transmembrane region" description="Helical" evidence="1">
    <location>
        <begin position="21"/>
        <end position="43"/>
    </location>
</feature>
<keyword evidence="1" id="KW-1133">Transmembrane helix</keyword>
<sequence length="49" mass="5939">MFSNQVRMLLSKIVTRKRRKVIMSCFRFPLTGNYGYYCFKLLILSCHFK</sequence>
<dbReference type="Proteomes" id="UP001206925">
    <property type="component" value="Unassembled WGS sequence"/>
</dbReference>
<accession>A0AAD5C6Z0</accession>
<evidence type="ECO:0000313" key="2">
    <source>
        <dbReference type="EMBL" id="KAI7736034.1"/>
    </source>
</evidence>
<name>A0AAD5C6Z0_AMBAR</name>
<dbReference type="AlphaFoldDB" id="A0AAD5C6Z0"/>
<dbReference type="EMBL" id="JAMZMK010009392">
    <property type="protein sequence ID" value="KAI7736034.1"/>
    <property type="molecule type" value="Genomic_DNA"/>
</dbReference>
<protein>
    <submittedName>
        <fullName evidence="2">Uncharacterized protein</fullName>
    </submittedName>
</protein>
<evidence type="ECO:0000256" key="1">
    <source>
        <dbReference type="SAM" id="Phobius"/>
    </source>
</evidence>
<reference evidence="2" key="1">
    <citation type="submission" date="2022-06" db="EMBL/GenBank/DDBJ databases">
        <title>Uncovering the hologenomic basis of an extraordinary plant invasion.</title>
        <authorList>
            <person name="Bieker V.C."/>
            <person name="Martin M.D."/>
            <person name="Gilbert T."/>
            <person name="Hodgins K."/>
            <person name="Battlay P."/>
            <person name="Petersen B."/>
            <person name="Wilson J."/>
        </authorList>
    </citation>
    <scope>NUCLEOTIDE SEQUENCE</scope>
    <source>
        <strain evidence="2">AA19_3_7</strain>
        <tissue evidence="2">Leaf</tissue>
    </source>
</reference>
<gene>
    <name evidence="2" type="ORF">M8C21_008663</name>
</gene>
<keyword evidence="1" id="KW-0472">Membrane</keyword>
<evidence type="ECO:0000313" key="3">
    <source>
        <dbReference type="Proteomes" id="UP001206925"/>
    </source>
</evidence>
<comment type="caution">
    <text evidence="2">The sequence shown here is derived from an EMBL/GenBank/DDBJ whole genome shotgun (WGS) entry which is preliminary data.</text>
</comment>